<feature type="domain" description="Xylose isomerase-like TIM barrel" evidence="1">
    <location>
        <begin position="22"/>
        <end position="287"/>
    </location>
</feature>
<keyword evidence="2" id="KW-0413">Isomerase</keyword>
<dbReference type="InterPro" id="IPR036237">
    <property type="entry name" value="Xyl_isomerase-like_sf"/>
</dbReference>
<sequence length="296" mass="32458">MHQLRYAYNTNGCAHHRLPDALRLISEAGYDGVALTLDWHHLDPTAPDWQERTAEVKKLLDRYGLASVIETGARYLLDPAQKHEPTLVSTTAEGRAGRVSFLKRAIDVGRILGSETVSFWAGISDSTLSPATRKLVPHSVGTTTQNYLTEGLNEVIAHATKVGQDISFEPEPGMAIETNADYENLLATLENPDKLNLALDLGHVWVTGEGDPAAAIRTYADRLGTISIEGMNRGVHLHLPLDQGDMEIPPLIEALQAIKFNRLVCVELSRESPRAHLAIPESIRILQAIEATTPKD</sequence>
<dbReference type="EMBL" id="JAATJH010000009">
    <property type="protein sequence ID" value="NJC28163.1"/>
    <property type="molecule type" value="Genomic_DNA"/>
</dbReference>
<dbReference type="Pfam" id="PF01261">
    <property type="entry name" value="AP_endonuc_2"/>
    <property type="match status" value="1"/>
</dbReference>
<proteinExistence type="predicted"/>
<gene>
    <name evidence="2" type="ORF">GGR27_003684</name>
</gene>
<dbReference type="Gene3D" id="3.20.20.150">
    <property type="entry name" value="Divalent-metal-dependent TIM barrel enzymes"/>
    <property type="match status" value="1"/>
</dbReference>
<accession>A0ABX0XFR7</accession>
<protein>
    <submittedName>
        <fullName evidence="2">Sugar phosphate isomerase/epimerase</fullName>
    </submittedName>
</protein>
<dbReference type="Proteomes" id="UP000770785">
    <property type="component" value="Unassembled WGS sequence"/>
</dbReference>
<evidence type="ECO:0000313" key="3">
    <source>
        <dbReference type="Proteomes" id="UP000770785"/>
    </source>
</evidence>
<dbReference type="RefSeq" id="WP_168039918.1">
    <property type="nucleotide sequence ID" value="NZ_JAATJH010000009.1"/>
</dbReference>
<reference evidence="2 3" key="1">
    <citation type="submission" date="2020-03" db="EMBL/GenBank/DDBJ databases">
        <title>Genomic Encyclopedia of Type Strains, Phase IV (KMG-IV): sequencing the most valuable type-strain genomes for metagenomic binning, comparative biology and taxonomic classification.</title>
        <authorList>
            <person name="Goeker M."/>
        </authorList>
    </citation>
    <scope>NUCLEOTIDE SEQUENCE [LARGE SCALE GENOMIC DNA]</scope>
    <source>
        <strain evidence="2 3">DSM 105096</strain>
    </source>
</reference>
<comment type="caution">
    <text evidence="2">The sequence shown here is derived from an EMBL/GenBank/DDBJ whole genome shotgun (WGS) entry which is preliminary data.</text>
</comment>
<keyword evidence="3" id="KW-1185">Reference proteome</keyword>
<dbReference type="InterPro" id="IPR013022">
    <property type="entry name" value="Xyl_isomerase-like_TIM-brl"/>
</dbReference>
<dbReference type="PANTHER" id="PTHR12110">
    <property type="entry name" value="HYDROXYPYRUVATE ISOMERASE"/>
    <property type="match status" value="1"/>
</dbReference>
<organism evidence="2 3">
    <name type="scientific">Neolewinella antarctica</name>
    <dbReference type="NCBI Taxonomy" id="442734"/>
    <lineage>
        <taxon>Bacteria</taxon>
        <taxon>Pseudomonadati</taxon>
        <taxon>Bacteroidota</taxon>
        <taxon>Saprospiria</taxon>
        <taxon>Saprospirales</taxon>
        <taxon>Lewinellaceae</taxon>
        <taxon>Neolewinella</taxon>
    </lineage>
</organism>
<dbReference type="InterPro" id="IPR050312">
    <property type="entry name" value="IolE/XylAMocC-like"/>
</dbReference>
<evidence type="ECO:0000259" key="1">
    <source>
        <dbReference type="Pfam" id="PF01261"/>
    </source>
</evidence>
<evidence type="ECO:0000313" key="2">
    <source>
        <dbReference type="EMBL" id="NJC28163.1"/>
    </source>
</evidence>
<dbReference type="SUPFAM" id="SSF51658">
    <property type="entry name" value="Xylose isomerase-like"/>
    <property type="match status" value="1"/>
</dbReference>
<name>A0ABX0XFR7_9BACT</name>
<dbReference type="GO" id="GO:0016853">
    <property type="term" value="F:isomerase activity"/>
    <property type="evidence" value="ECO:0007669"/>
    <property type="project" value="UniProtKB-KW"/>
</dbReference>
<dbReference type="PANTHER" id="PTHR12110:SF52">
    <property type="entry name" value="XYLOSE ISOMERASE"/>
    <property type="match status" value="1"/>
</dbReference>